<keyword evidence="6" id="KW-1278">Translocase</keyword>
<dbReference type="InterPro" id="IPR027417">
    <property type="entry name" value="P-loop_NTPase"/>
</dbReference>
<gene>
    <name evidence="9" type="primary">thiQ</name>
    <name evidence="9" type="ORF">PGX00_00355</name>
</gene>
<evidence type="ECO:0000256" key="4">
    <source>
        <dbReference type="ARBA" id="ARBA00022741"/>
    </source>
</evidence>
<accession>A0ABT4YL57</accession>
<evidence type="ECO:0000256" key="1">
    <source>
        <dbReference type="ARBA" id="ARBA00022448"/>
    </source>
</evidence>
<dbReference type="InterPro" id="IPR003439">
    <property type="entry name" value="ABC_transporter-like_ATP-bd"/>
</dbReference>
<protein>
    <submittedName>
        <fullName evidence="9">Thiamine ABC transporter ATP-binding protein</fullName>
    </submittedName>
</protein>
<evidence type="ECO:0000256" key="7">
    <source>
        <dbReference type="ARBA" id="ARBA00023136"/>
    </source>
</evidence>
<feature type="domain" description="ABC transporter" evidence="8">
    <location>
        <begin position="2"/>
        <end position="230"/>
    </location>
</feature>
<evidence type="ECO:0000259" key="8">
    <source>
        <dbReference type="PROSITE" id="PS50893"/>
    </source>
</evidence>
<keyword evidence="7" id="KW-0472">Membrane</keyword>
<evidence type="ECO:0000256" key="2">
    <source>
        <dbReference type="ARBA" id="ARBA00022475"/>
    </source>
</evidence>
<dbReference type="SUPFAM" id="SSF52540">
    <property type="entry name" value="P-loop containing nucleoside triphosphate hydrolases"/>
    <property type="match status" value="1"/>
</dbReference>
<dbReference type="Gene3D" id="3.40.50.300">
    <property type="entry name" value="P-loop containing nucleotide triphosphate hydrolases"/>
    <property type="match status" value="1"/>
</dbReference>
<dbReference type="InterPro" id="IPR005968">
    <property type="entry name" value="Thiamine_ABC_ThiQ"/>
</dbReference>
<dbReference type="PROSITE" id="PS50893">
    <property type="entry name" value="ABC_TRANSPORTER_2"/>
    <property type="match status" value="1"/>
</dbReference>
<dbReference type="InterPro" id="IPR017871">
    <property type="entry name" value="ABC_transporter-like_CS"/>
</dbReference>
<dbReference type="InterPro" id="IPR050093">
    <property type="entry name" value="ABC_SmlMolc_Importer"/>
</dbReference>
<reference evidence="9 10" key="1">
    <citation type="submission" date="2023-01" db="EMBL/GenBank/DDBJ databases">
        <title>Vibrio sp. KJ40-1 sp.nov, isolated from marine algae.</title>
        <authorList>
            <person name="Butt M."/>
            <person name="Kim J.M.J."/>
            <person name="Jeon C.O.C."/>
        </authorList>
    </citation>
    <scope>NUCLEOTIDE SEQUENCE [LARGE SCALE GENOMIC DNA]</scope>
    <source>
        <strain evidence="9 10">KJ40-1</strain>
    </source>
</reference>
<dbReference type="EMBL" id="JAQLOI010000001">
    <property type="protein sequence ID" value="MDB1122281.1"/>
    <property type="molecule type" value="Genomic_DNA"/>
</dbReference>
<dbReference type="SMART" id="SM00382">
    <property type="entry name" value="AAA"/>
    <property type="match status" value="1"/>
</dbReference>
<evidence type="ECO:0000256" key="3">
    <source>
        <dbReference type="ARBA" id="ARBA00022519"/>
    </source>
</evidence>
<dbReference type="Pfam" id="PF00005">
    <property type="entry name" value="ABC_tran"/>
    <property type="match status" value="1"/>
</dbReference>
<dbReference type="GO" id="GO:0005524">
    <property type="term" value="F:ATP binding"/>
    <property type="evidence" value="ECO:0007669"/>
    <property type="project" value="UniProtKB-KW"/>
</dbReference>
<dbReference type="NCBIfam" id="TIGR01277">
    <property type="entry name" value="thiQ"/>
    <property type="match status" value="1"/>
</dbReference>
<dbReference type="PANTHER" id="PTHR42781:SF1">
    <property type="entry name" value="THIAMINE IMPORT ATP-BINDING PROTEIN THIQ"/>
    <property type="match status" value="1"/>
</dbReference>
<keyword evidence="1" id="KW-0813">Transport</keyword>
<evidence type="ECO:0000256" key="5">
    <source>
        <dbReference type="ARBA" id="ARBA00022840"/>
    </source>
</evidence>
<dbReference type="RefSeq" id="WP_272137864.1">
    <property type="nucleotide sequence ID" value="NZ_JAQLOI010000001.1"/>
</dbReference>
<keyword evidence="5 9" id="KW-0067">ATP-binding</keyword>
<name>A0ABT4YL57_9VIBR</name>
<organism evidence="9 10">
    <name type="scientific">Vibrio algarum</name>
    <dbReference type="NCBI Taxonomy" id="3020714"/>
    <lineage>
        <taxon>Bacteria</taxon>
        <taxon>Pseudomonadati</taxon>
        <taxon>Pseudomonadota</taxon>
        <taxon>Gammaproteobacteria</taxon>
        <taxon>Vibrionales</taxon>
        <taxon>Vibrionaceae</taxon>
        <taxon>Vibrio</taxon>
    </lineage>
</organism>
<keyword evidence="2" id="KW-1003">Cell membrane</keyword>
<keyword evidence="10" id="KW-1185">Reference proteome</keyword>
<sequence length="239" mass="26841">MLHIDNIRYRYHKEVFQFNVFIEAGSIVALMGPSGAGKSTLLALIAGFIHPESGNISVDEQSQLNKEPHLRPFAMLFQEHNLFSHLTVRENIGLGLHPGLKLSEQQKEQVFAAAKQVGIDAFLDRTPEKLSGGQRQRVALARCFVQPHRIWLLDEPFSALDPILRGEMLTLVKQLAEERNITVVMVTHHISDAKAIATDFIFIDELQALIQAPVAKLNVQHENEKLRAFVKAGVNDVER</sequence>
<dbReference type="InterPro" id="IPR003593">
    <property type="entry name" value="AAA+_ATPase"/>
</dbReference>
<dbReference type="PROSITE" id="PS00211">
    <property type="entry name" value="ABC_TRANSPORTER_1"/>
    <property type="match status" value="1"/>
</dbReference>
<proteinExistence type="predicted"/>
<evidence type="ECO:0000313" key="10">
    <source>
        <dbReference type="Proteomes" id="UP001210678"/>
    </source>
</evidence>
<keyword evidence="4" id="KW-0547">Nucleotide-binding</keyword>
<evidence type="ECO:0000313" key="9">
    <source>
        <dbReference type="EMBL" id="MDB1122281.1"/>
    </source>
</evidence>
<keyword evidence="3" id="KW-0997">Cell inner membrane</keyword>
<dbReference type="Proteomes" id="UP001210678">
    <property type="component" value="Unassembled WGS sequence"/>
</dbReference>
<dbReference type="PANTHER" id="PTHR42781">
    <property type="entry name" value="SPERMIDINE/PUTRESCINE IMPORT ATP-BINDING PROTEIN POTA"/>
    <property type="match status" value="1"/>
</dbReference>
<evidence type="ECO:0000256" key="6">
    <source>
        <dbReference type="ARBA" id="ARBA00022967"/>
    </source>
</evidence>
<comment type="caution">
    <text evidence="9">The sequence shown here is derived from an EMBL/GenBank/DDBJ whole genome shotgun (WGS) entry which is preliminary data.</text>
</comment>